<sequence length="374" mass="39666">MSNGVRVILILGLVSLLGDFVYEGGRSVLPDYMRQLGMNAFTVGAALGVAELAGWAARPLGGLLADKTGKYSLIVKTGYAGLIVIPLMGFVPVWWLLVILAFLERVFRGMRIPARDAMLARMRGDVKVGKAFGLHELLDQVGATGGSLLAIAVLSFLPTPYVYMSLTIPYILLLLTLNFVPSHIEKARETSELKPTRGVVVFSLAAALNTAGLLPVPLLLYMISVTAGSGSWLIPAAYTLAMVVDAVAGLFLGMFFDRWGLKVVALVIPLSVLPTVFIYSDISLLMVSAFLLGVVIGAQESIFRAMVAELAQDNGLGSAYASYGLAFGVGAAVAGAVYGYMIQTSMSISELVLYAVAMQAGSAALLFKTAELRK</sequence>
<feature type="transmembrane region" description="Helical" evidence="6">
    <location>
        <begin position="348"/>
        <end position="367"/>
    </location>
</feature>
<feature type="transmembrane region" description="Helical" evidence="6">
    <location>
        <begin position="162"/>
        <end position="180"/>
    </location>
</feature>
<dbReference type="Gene3D" id="1.20.1250.20">
    <property type="entry name" value="MFS general substrate transporter like domains"/>
    <property type="match status" value="2"/>
</dbReference>
<keyword evidence="3 6" id="KW-0812">Transmembrane</keyword>
<feature type="transmembrane region" description="Helical" evidence="6">
    <location>
        <begin position="137"/>
        <end position="156"/>
    </location>
</feature>
<dbReference type="InterPro" id="IPR011701">
    <property type="entry name" value="MFS"/>
</dbReference>
<dbReference type="GO" id="GO:0005886">
    <property type="term" value="C:plasma membrane"/>
    <property type="evidence" value="ECO:0007669"/>
    <property type="project" value="UniProtKB-SubCell"/>
</dbReference>
<dbReference type="SUPFAM" id="SSF103473">
    <property type="entry name" value="MFS general substrate transporter"/>
    <property type="match status" value="1"/>
</dbReference>
<feature type="transmembrane region" description="Helical" evidence="6">
    <location>
        <begin position="232"/>
        <end position="252"/>
    </location>
</feature>
<feature type="transmembrane region" description="Helical" evidence="6">
    <location>
        <begin position="200"/>
        <end position="220"/>
    </location>
</feature>
<reference evidence="9" key="1">
    <citation type="journal article" date="2020" name="mSystems">
        <title>Genome- and Community-Level Interaction Insights into Carbon Utilization and Element Cycling Functions of Hydrothermarchaeota in Hydrothermal Sediment.</title>
        <authorList>
            <person name="Zhou Z."/>
            <person name="Liu Y."/>
            <person name="Xu W."/>
            <person name="Pan J."/>
            <person name="Luo Z.H."/>
            <person name="Li M."/>
        </authorList>
    </citation>
    <scope>NUCLEOTIDE SEQUENCE [LARGE SCALE GENOMIC DNA]</scope>
    <source>
        <strain evidence="9">SpSt-613</strain>
        <strain evidence="8">SpSt-669</strain>
    </source>
</reference>
<feature type="transmembrane region" description="Helical" evidence="6">
    <location>
        <begin position="36"/>
        <end position="57"/>
    </location>
</feature>
<evidence type="ECO:0000256" key="1">
    <source>
        <dbReference type="ARBA" id="ARBA00004651"/>
    </source>
</evidence>
<evidence type="ECO:0000256" key="5">
    <source>
        <dbReference type="ARBA" id="ARBA00023136"/>
    </source>
</evidence>
<dbReference type="EMBL" id="DTAD01000025">
    <property type="protein sequence ID" value="HGN90021.1"/>
    <property type="molecule type" value="Genomic_DNA"/>
</dbReference>
<feature type="transmembrane region" description="Helical" evidence="6">
    <location>
        <begin position="319"/>
        <end position="342"/>
    </location>
</feature>
<feature type="transmembrane region" description="Helical" evidence="6">
    <location>
        <begin position="77"/>
        <end position="103"/>
    </location>
</feature>
<evidence type="ECO:0000256" key="3">
    <source>
        <dbReference type="ARBA" id="ARBA00022692"/>
    </source>
</evidence>
<keyword evidence="5 6" id="KW-0472">Membrane</keyword>
<evidence type="ECO:0000313" key="9">
    <source>
        <dbReference type="EMBL" id="HGN90021.1"/>
    </source>
</evidence>
<comment type="caution">
    <text evidence="9">The sequence shown here is derived from an EMBL/GenBank/DDBJ whole genome shotgun (WGS) entry which is preliminary data.</text>
</comment>
<organism evidence="9">
    <name type="scientific">Caldiarchaeum subterraneum</name>
    <dbReference type="NCBI Taxonomy" id="311458"/>
    <lineage>
        <taxon>Archaea</taxon>
        <taxon>Nitrososphaerota</taxon>
        <taxon>Candidatus Caldarchaeales</taxon>
        <taxon>Candidatus Caldarchaeaceae</taxon>
        <taxon>Candidatus Caldarchaeum</taxon>
    </lineage>
</organism>
<keyword evidence="4 6" id="KW-1133">Transmembrane helix</keyword>
<name>A0A7C4E1I2_CALS0</name>
<comment type="subcellular location">
    <subcellularLocation>
        <location evidence="1">Cell membrane</location>
        <topology evidence="1">Multi-pass membrane protein</topology>
    </subcellularLocation>
</comment>
<dbReference type="PROSITE" id="PS50850">
    <property type="entry name" value="MFS"/>
    <property type="match status" value="1"/>
</dbReference>
<evidence type="ECO:0000256" key="6">
    <source>
        <dbReference type="SAM" id="Phobius"/>
    </source>
</evidence>
<evidence type="ECO:0000313" key="8">
    <source>
        <dbReference type="EMBL" id="HGL40423.1"/>
    </source>
</evidence>
<dbReference type="InterPro" id="IPR020846">
    <property type="entry name" value="MFS_dom"/>
</dbReference>
<evidence type="ECO:0000259" key="7">
    <source>
        <dbReference type="PROSITE" id="PS50850"/>
    </source>
</evidence>
<dbReference type="PANTHER" id="PTHR42688">
    <property type="entry name" value="CONSERVED PROTEIN"/>
    <property type="match status" value="1"/>
</dbReference>
<feature type="transmembrane region" description="Helical" evidence="6">
    <location>
        <begin position="6"/>
        <end position="24"/>
    </location>
</feature>
<keyword evidence="2" id="KW-1003">Cell membrane</keyword>
<accession>A0A7C4E1I2</accession>
<dbReference type="PANTHER" id="PTHR42688:SF1">
    <property type="entry name" value="BLR5212 PROTEIN"/>
    <property type="match status" value="1"/>
</dbReference>
<dbReference type="CDD" id="cd17370">
    <property type="entry name" value="MFS_MJ1317_like"/>
    <property type="match status" value="1"/>
</dbReference>
<dbReference type="InterPro" id="IPR036259">
    <property type="entry name" value="MFS_trans_sf"/>
</dbReference>
<dbReference type="EMBL" id="DTCM01000022">
    <property type="protein sequence ID" value="HGL40423.1"/>
    <property type="molecule type" value="Genomic_DNA"/>
</dbReference>
<proteinExistence type="predicted"/>
<dbReference type="GO" id="GO:0022857">
    <property type="term" value="F:transmembrane transporter activity"/>
    <property type="evidence" value="ECO:0007669"/>
    <property type="project" value="InterPro"/>
</dbReference>
<dbReference type="AlphaFoldDB" id="A0A7C4E1I2"/>
<gene>
    <name evidence="9" type="ORF">ENT82_02680</name>
    <name evidence="8" type="ORF">ENU43_01975</name>
</gene>
<evidence type="ECO:0000256" key="2">
    <source>
        <dbReference type="ARBA" id="ARBA00022475"/>
    </source>
</evidence>
<evidence type="ECO:0000256" key="4">
    <source>
        <dbReference type="ARBA" id="ARBA00022989"/>
    </source>
</evidence>
<feature type="transmembrane region" description="Helical" evidence="6">
    <location>
        <begin position="285"/>
        <end position="307"/>
    </location>
</feature>
<dbReference type="Pfam" id="PF07690">
    <property type="entry name" value="MFS_1"/>
    <property type="match status" value="1"/>
</dbReference>
<protein>
    <submittedName>
        <fullName evidence="9">MFS transporter</fullName>
    </submittedName>
</protein>
<feature type="domain" description="Major facilitator superfamily (MFS) profile" evidence="7">
    <location>
        <begin position="4"/>
        <end position="373"/>
    </location>
</feature>
<dbReference type="InterPro" id="IPR052425">
    <property type="entry name" value="Uncharacterized_MFS-type"/>
</dbReference>